<sequence length="408" mass="41477">MPEWVRLLGDQALRWYWLGRVLSLVAASVVLVATPIAVYQQTGSALWVSALVAVHGLPYLVLGPVAGAVADRNDRTVVLRSCELVTALAVGTLPVAAAFGGLTPVHVVVAVAVARTAFVFADAANFGLVPALAPPGRLAAVTALLFATSSVVEMVGPGIVGALSAFLPAPSTIAVGACASVLAVLCFQRGRLPRGAAAASEVPAGMYRAILDGARWLVSHRRVRSTILLGVAVTASQGVFVSQVVPWTVRRLDVPAGGGTTGMLFAAWAVGGLVATVVVPIATRRRTERSVAFAGLWVAAAGAIGCGFATVVPVALALTVLWGSGYLSVVLATVVWRQLATPDRLRSRVNTAARMAAYGVGYPLGGLLGGWATTLSGPHVAIGGAGIVIAAVAALGLRGLRGSGRGRG</sequence>
<dbReference type="PANTHER" id="PTHR23513:SF6">
    <property type="entry name" value="MAJOR FACILITATOR SUPERFAMILY ASSOCIATED DOMAIN-CONTAINING PROTEIN"/>
    <property type="match status" value="1"/>
</dbReference>
<organism evidence="8 9">
    <name type="scientific">Promicromonospora sukumoe</name>
    <dbReference type="NCBI Taxonomy" id="88382"/>
    <lineage>
        <taxon>Bacteria</taxon>
        <taxon>Bacillati</taxon>
        <taxon>Actinomycetota</taxon>
        <taxon>Actinomycetes</taxon>
        <taxon>Micrococcales</taxon>
        <taxon>Promicromonosporaceae</taxon>
        <taxon>Promicromonospora</taxon>
    </lineage>
</organism>
<comment type="subcellular location">
    <subcellularLocation>
        <location evidence="1">Cell membrane</location>
        <topology evidence="1">Multi-pass membrane protein</topology>
    </subcellularLocation>
</comment>
<keyword evidence="2" id="KW-1003">Cell membrane</keyword>
<keyword evidence="4 6" id="KW-1133">Transmembrane helix</keyword>
<evidence type="ECO:0000259" key="7">
    <source>
        <dbReference type="PROSITE" id="PS50850"/>
    </source>
</evidence>
<protein>
    <submittedName>
        <fullName evidence="8">MFS family permease</fullName>
    </submittedName>
</protein>
<dbReference type="AlphaFoldDB" id="A0A7W3JA27"/>
<dbReference type="SUPFAM" id="SSF103473">
    <property type="entry name" value="MFS general substrate transporter"/>
    <property type="match status" value="1"/>
</dbReference>
<dbReference type="GO" id="GO:0022857">
    <property type="term" value="F:transmembrane transporter activity"/>
    <property type="evidence" value="ECO:0007669"/>
    <property type="project" value="InterPro"/>
</dbReference>
<feature type="transmembrane region" description="Helical" evidence="6">
    <location>
        <begin position="166"/>
        <end position="187"/>
    </location>
</feature>
<evidence type="ECO:0000256" key="6">
    <source>
        <dbReference type="SAM" id="Phobius"/>
    </source>
</evidence>
<comment type="caution">
    <text evidence="8">The sequence shown here is derived from an EMBL/GenBank/DDBJ whole genome shotgun (WGS) entry which is preliminary data.</text>
</comment>
<keyword evidence="3 6" id="KW-0812">Transmembrane</keyword>
<evidence type="ECO:0000256" key="3">
    <source>
        <dbReference type="ARBA" id="ARBA00022692"/>
    </source>
</evidence>
<dbReference type="CDD" id="cd06173">
    <property type="entry name" value="MFS_MefA_like"/>
    <property type="match status" value="1"/>
</dbReference>
<feature type="transmembrane region" description="Helical" evidence="6">
    <location>
        <begin position="356"/>
        <end position="374"/>
    </location>
</feature>
<feature type="transmembrane region" description="Helical" evidence="6">
    <location>
        <begin position="45"/>
        <end position="70"/>
    </location>
</feature>
<evidence type="ECO:0000313" key="9">
    <source>
        <dbReference type="Proteomes" id="UP000540568"/>
    </source>
</evidence>
<feature type="transmembrane region" description="Helical" evidence="6">
    <location>
        <begin position="225"/>
        <end position="245"/>
    </location>
</feature>
<evidence type="ECO:0000256" key="2">
    <source>
        <dbReference type="ARBA" id="ARBA00022475"/>
    </source>
</evidence>
<dbReference type="InterPro" id="IPR011701">
    <property type="entry name" value="MFS"/>
</dbReference>
<feature type="transmembrane region" description="Helical" evidence="6">
    <location>
        <begin position="105"/>
        <end position="126"/>
    </location>
</feature>
<proteinExistence type="predicted"/>
<dbReference type="EMBL" id="JACGWV010000001">
    <property type="protein sequence ID" value="MBA8808954.1"/>
    <property type="molecule type" value="Genomic_DNA"/>
</dbReference>
<dbReference type="PANTHER" id="PTHR23513">
    <property type="entry name" value="INTEGRAL MEMBRANE EFFLUX PROTEIN-RELATED"/>
    <property type="match status" value="1"/>
</dbReference>
<evidence type="ECO:0000256" key="4">
    <source>
        <dbReference type="ARBA" id="ARBA00022989"/>
    </source>
</evidence>
<dbReference type="Gene3D" id="1.20.1250.20">
    <property type="entry name" value="MFS general substrate transporter like domains"/>
    <property type="match status" value="1"/>
</dbReference>
<feature type="transmembrane region" description="Helical" evidence="6">
    <location>
        <begin position="290"/>
        <end position="310"/>
    </location>
</feature>
<feature type="domain" description="Major facilitator superfamily (MFS) profile" evidence="7">
    <location>
        <begin position="223"/>
        <end position="408"/>
    </location>
</feature>
<dbReference type="InterPro" id="IPR036259">
    <property type="entry name" value="MFS_trans_sf"/>
</dbReference>
<reference evidence="8 9" key="1">
    <citation type="submission" date="2020-07" db="EMBL/GenBank/DDBJ databases">
        <title>Sequencing the genomes of 1000 actinobacteria strains.</title>
        <authorList>
            <person name="Klenk H.-P."/>
        </authorList>
    </citation>
    <scope>NUCLEOTIDE SEQUENCE [LARGE SCALE GENOMIC DNA]</scope>
    <source>
        <strain evidence="8 9">DSM 44121</strain>
    </source>
</reference>
<dbReference type="RefSeq" id="WP_182617412.1">
    <property type="nucleotide sequence ID" value="NZ_BAAATF010000003.1"/>
</dbReference>
<gene>
    <name evidence="8" type="ORF">FHX71_002896</name>
</gene>
<dbReference type="PROSITE" id="PS50850">
    <property type="entry name" value="MFS"/>
    <property type="match status" value="1"/>
</dbReference>
<keyword evidence="9" id="KW-1185">Reference proteome</keyword>
<feature type="transmembrane region" description="Helical" evidence="6">
    <location>
        <begin position="380"/>
        <end position="400"/>
    </location>
</feature>
<name>A0A7W3JA27_9MICO</name>
<dbReference type="Proteomes" id="UP000540568">
    <property type="component" value="Unassembled WGS sequence"/>
</dbReference>
<evidence type="ECO:0000256" key="5">
    <source>
        <dbReference type="ARBA" id="ARBA00023136"/>
    </source>
</evidence>
<dbReference type="InterPro" id="IPR020846">
    <property type="entry name" value="MFS_dom"/>
</dbReference>
<evidence type="ECO:0000313" key="8">
    <source>
        <dbReference type="EMBL" id="MBA8808954.1"/>
    </source>
</evidence>
<feature type="transmembrane region" description="Helical" evidence="6">
    <location>
        <begin position="21"/>
        <end position="39"/>
    </location>
</feature>
<keyword evidence="5 6" id="KW-0472">Membrane</keyword>
<feature type="transmembrane region" description="Helical" evidence="6">
    <location>
        <begin position="265"/>
        <end position="283"/>
    </location>
</feature>
<dbReference type="Pfam" id="PF07690">
    <property type="entry name" value="MFS_1"/>
    <property type="match status" value="1"/>
</dbReference>
<accession>A0A7W3JA27</accession>
<feature type="transmembrane region" description="Helical" evidence="6">
    <location>
        <begin position="77"/>
        <end position="99"/>
    </location>
</feature>
<dbReference type="GO" id="GO:0005886">
    <property type="term" value="C:plasma membrane"/>
    <property type="evidence" value="ECO:0007669"/>
    <property type="project" value="UniProtKB-SubCell"/>
</dbReference>
<evidence type="ECO:0000256" key="1">
    <source>
        <dbReference type="ARBA" id="ARBA00004651"/>
    </source>
</evidence>
<feature type="transmembrane region" description="Helical" evidence="6">
    <location>
        <begin position="138"/>
        <end position="160"/>
    </location>
</feature>
<feature type="transmembrane region" description="Helical" evidence="6">
    <location>
        <begin position="316"/>
        <end position="336"/>
    </location>
</feature>